<evidence type="ECO:0000256" key="7">
    <source>
        <dbReference type="PROSITE-ProRule" id="PRU00169"/>
    </source>
</evidence>
<proteinExistence type="predicted"/>
<organism evidence="9">
    <name type="scientific">uncultured Eubacteriales bacterium</name>
    <dbReference type="NCBI Taxonomy" id="172733"/>
    <lineage>
        <taxon>Bacteria</taxon>
        <taxon>Bacillati</taxon>
        <taxon>Bacillota</taxon>
        <taxon>Clostridia</taxon>
        <taxon>Eubacteriales</taxon>
        <taxon>environmental samples</taxon>
    </lineage>
</organism>
<dbReference type="SUPFAM" id="SSF52172">
    <property type="entry name" value="CheY-like"/>
    <property type="match status" value="1"/>
</dbReference>
<evidence type="ECO:0000313" key="9">
    <source>
        <dbReference type="EMBL" id="SBW12635.1"/>
    </source>
</evidence>
<name>A0A212KM26_9FIRM</name>
<dbReference type="GO" id="GO:0005829">
    <property type="term" value="C:cytosol"/>
    <property type="evidence" value="ECO:0007669"/>
    <property type="project" value="TreeGrafter"/>
</dbReference>
<dbReference type="PANTHER" id="PTHR48111:SF22">
    <property type="entry name" value="REGULATOR OF RPOS"/>
    <property type="match status" value="1"/>
</dbReference>
<dbReference type="InterPro" id="IPR014879">
    <property type="entry name" value="Spo0A_C"/>
</dbReference>
<dbReference type="GO" id="GO:0042173">
    <property type="term" value="P:regulation of sporulation resulting in formation of a cellular spore"/>
    <property type="evidence" value="ECO:0007669"/>
    <property type="project" value="InterPro"/>
</dbReference>
<dbReference type="InterPro" id="IPR016032">
    <property type="entry name" value="Sig_transdc_resp-reg_C-effctor"/>
</dbReference>
<dbReference type="InterPro" id="IPR011006">
    <property type="entry name" value="CheY-like_superfamily"/>
</dbReference>
<dbReference type="Pfam" id="PF00072">
    <property type="entry name" value="Response_reg"/>
    <property type="match status" value="1"/>
</dbReference>
<dbReference type="InterPro" id="IPR036388">
    <property type="entry name" value="WH-like_DNA-bd_sf"/>
</dbReference>
<dbReference type="GO" id="GO:0005509">
    <property type="term" value="F:calcium ion binding"/>
    <property type="evidence" value="ECO:0007669"/>
    <property type="project" value="InterPro"/>
</dbReference>
<comment type="function">
    <text evidence="6">May play the central regulatory role in sporulation. It may be an element of the effector pathway responsible for the activation of sporulation genes in response to nutritional stress. Spo0A may act in concert with spo0H (a sigma factor) to control the expression of some genes that are critical to the sporulation process.</text>
</comment>
<evidence type="ECO:0000256" key="4">
    <source>
        <dbReference type="ARBA" id="ARBA00023125"/>
    </source>
</evidence>
<dbReference type="InterPro" id="IPR039420">
    <property type="entry name" value="WalR-like"/>
</dbReference>
<reference evidence="9" key="1">
    <citation type="submission" date="2016-04" db="EMBL/GenBank/DDBJ databases">
        <authorList>
            <person name="Evans L.H."/>
            <person name="Alamgir A."/>
            <person name="Owens N."/>
            <person name="Weber N.D."/>
            <person name="Virtaneva K."/>
            <person name="Barbian K."/>
            <person name="Babar A."/>
            <person name="Rosenke K."/>
        </authorList>
    </citation>
    <scope>NUCLEOTIDE SEQUENCE</scope>
    <source>
        <strain evidence="9">86</strain>
    </source>
</reference>
<protein>
    <recommendedName>
        <fullName evidence="1">Stage 0 sporulation protein A homolog</fullName>
    </recommendedName>
</protein>
<evidence type="ECO:0000256" key="6">
    <source>
        <dbReference type="ARBA" id="ARBA00024867"/>
    </source>
</evidence>
<evidence type="ECO:0000256" key="2">
    <source>
        <dbReference type="ARBA" id="ARBA00023012"/>
    </source>
</evidence>
<dbReference type="PROSITE" id="PS50110">
    <property type="entry name" value="RESPONSE_REGULATORY"/>
    <property type="match status" value="1"/>
</dbReference>
<evidence type="ECO:0000259" key="8">
    <source>
        <dbReference type="PROSITE" id="PS50110"/>
    </source>
</evidence>
<evidence type="ECO:0000256" key="3">
    <source>
        <dbReference type="ARBA" id="ARBA00023015"/>
    </source>
</evidence>
<gene>
    <name evidence="9" type="primary">spo0A</name>
    <name evidence="9" type="ORF">KL86CLO1_20057</name>
</gene>
<keyword evidence="7" id="KW-0597">Phosphoprotein</keyword>
<sequence length="236" mass="26187">MGRRIRVLIVEDNRSTCALLRAFLGQMEGLTVCGEAHDGREGLRLLGETGADLVLLDLIMPGLDGLGFLEALKDGPIEKRPKVVVLSGVGSDEFVQRAIRLGASYYLMKPVYLEELDARLSALFPEENEEDDRPGKSAWFLLRLGANRDCLGFRFACRGAELLTELGEEVQMKEIYLRVAGECATSWSCVERNLRTTIRQVHTAGTALYRDRLGFPADERQPDNSAFLRALARALG</sequence>
<dbReference type="Gene3D" id="3.40.50.2300">
    <property type="match status" value="1"/>
</dbReference>
<evidence type="ECO:0000256" key="1">
    <source>
        <dbReference type="ARBA" id="ARBA00018672"/>
    </source>
</evidence>
<dbReference type="GO" id="GO:0000976">
    <property type="term" value="F:transcription cis-regulatory region binding"/>
    <property type="evidence" value="ECO:0007669"/>
    <property type="project" value="TreeGrafter"/>
</dbReference>
<keyword evidence="4" id="KW-0238">DNA-binding</keyword>
<feature type="domain" description="Response regulatory" evidence="8">
    <location>
        <begin position="6"/>
        <end position="124"/>
    </location>
</feature>
<dbReference type="GO" id="GO:0032993">
    <property type="term" value="C:protein-DNA complex"/>
    <property type="evidence" value="ECO:0007669"/>
    <property type="project" value="TreeGrafter"/>
</dbReference>
<keyword evidence="2" id="KW-0902">Two-component regulatory system</keyword>
<keyword evidence="5" id="KW-0804">Transcription</keyword>
<feature type="modified residue" description="4-aspartylphosphate" evidence="7">
    <location>
        <position position="57"/>
    </location>
</feature>
<dbReference type="AlphaFoldDB" id="A0A212KM26"/>
<dbReference type="SUPFAM" id="SSF46894">
    <property type="entry name" value="C-terminal effector domain of the bipartite response regulators"/>
    <property type="match status" value="1"/>
</dbReference>
<dbReference type="EMBL" id="FLUN01000002">
    <property type="protein sequence ID" value="SBW12635.1"/>
    <property type="molecule type" value="Genomic_DNA"/>
</dbReference>
<dbReference type="InterPro" id="IPR001789">
    <property type="entry name" value="Sig_transdc_resp-reg_receiver"/>
</dbReference>
<dbReference type="GO" id="GO:0003700">
    <property type="term" value="F:DNA-binding transcription factor activity"/>
    <property type="evidence" value="ECO:0007669"/>
    <property type="project" value="InterPro"/>
</dbReference>
<dbReference type="Gene3D" id="1.10.10.10">
    <property type="entry name" value="Winged helix-like DNA-binding domain superfamily/Winged helix DNA-binding domain"/>
    <property type="match status" value="1"/>
</dbReference>
<dbReference type="Pfam" id="PF08769">
    <property type="entry name" value="Spo0A_C"/>
    <property type="match status" value="1"/>
</dbReference>
<dbReference type="GO" id="GO:0000156">
    <property type="term" value="F:phosphorelay response regulator activity"/>
    <property type="evidence" value="ECO:0007669"/>
    <property type="project" value="TreeGrafter"/>
</dbReference>
<accession>A0A212KM26</accession>
<evidence type="ECO:0000256" key="5">
    <source>
        <dbReference type="ARBA" id="ARBA00023163"/>
    </source>
</evidence>
<dbReference type="SMART" id="SM00448">
    <property type="entry name" value="REC"/>
    <property type="match status" value="1"/>
</dbReference>
<dbReference type="PANTHER" id="PTHR48111">
    <property type="entry name" value="REGULATOR OF RPOS"/>
    <property type="match status" value="1"/>
</dbReference>
<keyword evidence="3" id="KW-0805">Transcription regulation</keyword>